<keyword evidence="4 10" id="KW-0812">Transmembrane</keyword>
<reference evidence="11" key="1">
    <citation type="journal article" date="2014" name="Front. Microbiol.">
        <title>High frequency of phylogenetically diverse reductive dehalogenase-homologous genes in deep subseafloor sedimentary metagenomes.</title>
        <authorList>
            <person name="Kawai M."/>
            <person name="Futagami T."/>
            <person name="Toyoda A."/>
            <person name="Takaki Y."/>
            <person name="Nishi S."/>
            <person name="Hori S."/>
            <person name="Arai W."/>
            <person name="Tsubouchi T."/>
            <person name="Morono Y."/>
            <person name="Uchiyama I."/>
            <person name="Ito T."/>
            <person name="Fujiyama A."/>
            <person name="Inagaki F."/>
            <person name="Takami H."/>
        </authorList>
    </citation>
    <scope>NUCLEOTIDE SEQUENCE</scope>
    <source>
        <strain evidence="11">Expedition CK06-06</strain>
    </source>
</reference>
<keyword evidence="5 10" id="KW-1133">Transmembrane helix</keyword>
<feature type="transmembrane region" description="Helical" evidence="10">
    <location>
        <begin position="6"/>
        <end position="30"/>
    </location>
</feature>
<dbReference type="SMART" id="SM01207">
    <property type="entry name" value="G3P_acyltransf"/>
    <property type="match status" value="1"/>
</dbReference>
<evidence type="ECO:0000256" key="7">
    <source>
        <dbReference type="ARBA" id="ARBA00023136"/>
    </source>
</evidence>
<dbReference type="GO" id="GO:0008654">
    <property type="term" value="P:phospholipid biosynthetic process"/>
    <property type="evidence" value="ECO:0007669"/>
    <property type="project" value="UniProtKB-KW"/>
</dbReference>
<keyword evidence="3" id="KW-0808">Transferase</keyword>
<dbReference type="GO" id="GO:0043772">
    <property type="term" value="F:acyl-phosphate glycerol-3-phosphate acyltransferase activity"/>
    <property type="evidence" value="ECO:0007669"/>
    <property type="project" value="InterPro"/>
</dbReference>
<evidence type="ECO:0000256" key="4">
    <source>
        <dbReference type="ARBA" id="ARBA00022692"/>
    </source>
</evidence>
<dbReference type="EMBL" id="BARS01047980">
    <property type="protein sequence ID" value="GAG31555.1"/>
    <property type="molecule type" value="Genomic_DNA"/>
</dbReference>
<evidence type="ECO:0000256" key="1">
    <source>
        <dbReference type="ARBA" id="ARBA00022475"/>
    </source>
</evidence>
<evidence type="ECO:0000313" key="11">
    <source>
        <dbReference type="EMBL" id="GAG31555.1"/>
    </source>
</evidence>
<dbReference type="NCBIfam" id="TIGR00023">
    <property type="entry name" value="glycerol-3-phosphate 1-O-acyltransferase PlsY"/>
    <property type="match status" value="1"/>
</dbReference>
<organism evidence="11">
    <name type="scientific">marine sediment metagenome</name>
    <dbReference type="NCBI Taxonomy" id="412755"/>
    <lineage>
        <taxon>unclassified sequences</taxon>
        <taxon>metagenomes</taxon>
        <taxon>ecological metagenomes</taxon>
    </lineage>
</organism>
<dbReference type="InterPro" id="IPR003811">
    <property type="entry name" value="G3P_acylTferase_PlsY"/>
</dbReference>
<keyword evidence="7 10" id="KW-0472">Membrane</keyword>
<gene>
    <name evidence="11" type="ORF">S01H1_71993</name>
</gene>
<dbReference type="HAMAP" id="MF_01043">
    <property type="entry name" value="PlsY"/>
    <property type="match status" value="1"/>
</dbReference>
<dbReference type="Pfam" id="PF02660">
    <property type="entry name" value="G3P_acyltransf"/>
    <property type="match status" value="1"/>
</dbReference>
<keyword evidence="1" id="KW-1003">Cell membrane</keyword>
<evidence type="ECO:0000256" key="8">
    <source>
        <dbReference type="ARBA" id="ARBA00023209"/>
    </source>
</evidence>
<dbReference type="AlphaFoldDB" id="X0WLN4"/>
<keyword evidence="2" id="KW-0444">Lipid biosynthesis</keyword>
<evidence type="ECO:0000256" key="9">
    <source>
        <dbReference type="ARBA" id="ARBA00023264"/>
    </source>
</evidence>
<feature type="transmembrane region" description="Helical" evidence="10">
    <location>
        <begin position="92"/>
        <end position="112"/>
    </location>
</feature>
<proteinExistence type="inferred from homology"/>
<sequence>MTHPAMLFAVFPLAAYLIGSTPFGPVIGLLHGMDIRRHGSGNVGATNVGRAFGKRWGYTCFALDVAKGFVPVFVAGRFMFTGADDVPAVGVQAAWLLVAAAAICGHVLSFWLGFRGGKGVATGLGAVCGVWPFLAQAGLAALAVWIIVTSLSRYVSLGSIVAAAAFFPLFVGLNWLSLGEWPLVRGLWPMGVFALAIPAMIIIRHRGNISRLLAGTENKIGRPAGPAADTADGQ</sequence>
<dbReference type="GO" id="GO:0005886">
    <property type="term" value="C:plasma membrane"/>
    <property type="evidence" value="ECO:0007669"/>
    <property type="project" value="InterPro"/>
</dbReference>
<dbReference type="PANTHER" id="PTHR30309">
    <property type="entry name" value="INNER MEMBRANE PROTEIN YGIH"/>
    <property type="match status" value="1"/>
</dbReference>
<evidence type="ECO:0000256" key="10">
    <source>
        <dbReference type="SAM" id="Phobius"/>
    </source>
</evidence>
<feature type="non-terminal residue" evidence="11">
    <location>
        <position position="234"/>
    </location>
</feature>
<evidence type="ECO:0000256" key="3">
    <source>
        <dbReference type="ARBA" id="ARBA00022679"/>
    </source>
</evidence>
<comment type="caution">
    <text evidence="11">The sequence shown here is derived from an EMBL/GenBank/DDBJ whole genome shotgun (WGS) entry which is preliminary data.</text>
</comment>
<accession>X0WLN4</accession>
<evidence type="ECO:0000256" key="6">
    <source>
        <dbReference type="ARBA" id="ARBA00023098"/>
    </source>
</evidence>
<feature type="transmembrane region" description="Helical" evidence="10">
    <location>
        <begin position="124"/>
        <end position="148"/>
    </location>
</feature>
<protein>
    <submittedName>
        <fullName evidence="11">Uncharacterized protein</fullName>
    </submittedName>
</protein>
<feature type="transmembrane region" description="Helical" evidence="10">
    <location>
        <begin position="183"/>
        <end position="203"/>
    </location>
</feature>
<keyword evidence="9" id="KW-1208">Phospholipid metabolism</keyword>
<keyword evidence="6" id="KW-0443">Lipid metabolism</keyword>
<evidence type="ECO:0000256" key="5">
    <source>
        <dbReference type="ARBA" id="ARBA00022989"/>
    </source>
</evidence>
<name>X0WLN4_9ZZZZ</name>
<evidence type="ECO:0000256" key="2">
    <source>
        <dbReference type="ARBA" id="ARBA00022516"/>
    </source>
</evidence>
<dbReference type="PANTHER" id="PTHR30309:SF0">
    <property type="entry name" value="GLYCEROL-3-PHOSPHATE ACYLTRANSFERASE-RELATED"/>
    <property type="match status" value="1"/>
</dbReference>
<feature type="transmembrane region" description="Helical" evidence="10">
    <location>
        <begin position="154"/>
        <end position="176"/>
    </location>
</feature>
<keyword evidence="8" id="KW-0594">Phospholipid biosynthesis</keyword>